<evidence type="ECO:0000313" key="2">
    <source>
        <dbReference type="EMBL" id="MFD2834270.1"/>
    </source>
</evidence>
<dbReference type="EMBL" id="JBHUOJ010000032">
    <property type="protein sequence ID" value="MFD2834270.1"/>
    <property type="molecule type" value="Genomic_DNA"/>
</dbReference>
<dbReference type="InterPro" id="IPR029063">
    <property type="entry name" value="SAM-dependent_MTases_sf"/>
</dbReference>
<sequence>MGKNKDIIGNAIKNYFHHQDRTPITVLSPDFDDDEIPVDYLFRSFKEMPIIEQTALKLCKGKTLDVGCGSGTHSLYLQTEKKLPVFAIDTSPGAIEISKERGVNAVVADFFELKNDQFDTLLFLMNGSGIIGNLENIPKFFNQCRNLLSENGQVIMDSSDLKFLFEDPEDFSENYYGEMQYRMRYKDESTDWFEWLFIDQVLLKELAAENKFSCEIVKDGPHFDFLCVLKAL</sequence>
<dbReference type="RefSeq" id="WP_251739099.1">
    <property type="nucleotide sequence ID" value="NZ_JBHUOJ010000032.1"/>
</dbReference>
<dbReference type="SUPFAM" id="SSF53335">
    <property type="entry name" value="S-adenosyl-L-methionine-dependent methyltransferases"/>
    <property type="match status" value="1"/>
</dbReference>
<name>A0ABW5X6Q4_9FLAO</name>
<evidence type="ECO:0000259" key="1">
    <source>
        <dbReference type="Pfam" id="PF13847"/>
    </source>
</evidence>
<accession>A0ABW5X6Q4</accession>
<protein>
    <submittedName>
        <fullName evidence="2">Class I SAM-dependent methyltransferase</fullName>
        <ecNumber evidence="2">2.1.1.222</ecNumber>
        <ecNumber evidence="2">2.1.1.64</ecNumber>
    </submittedName>
</protein>
<dbReference type="GO" id="GO:0032259">
    <property type="term" value="P:methylation"/>
    <property type="evidence" value="ECO:0007669"/>
    <property type="project" value="UniProtKB-KW"/>
</dbReference>
<dbReference type="Pfam" id="PF13847">
    <property type="entry name" value="Methyltransf_31"/>
    <property type="match status" value="1"/>
</dbReference>
<dbReference type="InterPro" id="IPR025714">
    <property type="entry name" value="Methyltranfer_dom"/>
</dbReference>
<dbReference type="EC" id="2.1.1.64" evidence="2"/>
<dbReference type="Gene3D" id="3.40.50.150">
    <property type="entry name" value="Vaccinia Virus protein VP39"/>
    <property type="match status" value="1"/>
</dbReference>
<keyword evidence="2" id="KW-0808">Transferase</keyword>
<keyword evidence="2" id="KW-0489">Methyltransferase</keyword>
<dbReference type="GO" id="GO:0061542">
    <property type="term" value="F:3-demethylubiquinol 3-O-methyltransferase activity"/>
    <property type="evidence" value="ECO:0007669"/>
    <property type="project" value="UniProtKB-EC"/>
</dbReference>
<gene>
    <name evidence="2" type="ORF">ACFSYS_13315</name>
</gene>
<reference evidence="3" key="1">
    <citation type="journal article" date="2019" name="Int. J. Syst. Evol. Microbiol.">
        <title>The Global Catalogue of Microorganisms (GCM) 10K type strain sequencing project: providing services to taxonomists for standard genome sequencing and annotation.</title>
        <authorList>
            <consortium name="The Broad Institute Genomics Platform"/>
            <consortium name="The Broad Institute Genome Sequencing Center for Infectious Disease"/>
            <person name="Wu L."/>
            <person name="Ma J."/>
        </authorList>
    </citation>
    <scope>NUCLEOTIDE SEQUENCE [LARGE SCALE GENOMIC DNA]</scope>
    <source>
        <strain evidence="3">KCTC 52925</strain>
    </source>
</reference>
<dbReference type="Proteomes" id="UP001597438">
    <property type="component" value="Unassembled WGS sequence"/>
</dbReference>
<comment type="caution">
    <text evidence="2">The sequence shown here is derived from an EMBL/GenBank/DDBJ whole genome shotgun (WGS) entry which is preliminary data.</text>
</comment>
<dbReference type="EC" id="2.1.1.222" evidence="2"/>
<organism evidence="2 3">
    <name type="scientific">Christiangramia antarctica</name>
    <dbReference type="NCBI Taxonomy" id="2058158"/>
    <lineage>
        <taxon>Bacteria</taxon>
        <taxon>Pseudomonadati</taxon>
        <taxon>Bacteroidota</taxon>
        <taxon>Flavobacteriia</taxon>
        <taxon>Flavobacteriales</taxon>
        <taxon>Flavobacteriaceae</taxon>
        <taxon>Christiangramia</taxon>
    </lineage>
</organism>
<keyword evidence="3" id="KW-1185">Reference proteome</keyword>
<dbReference type="CDD" id="cd02440">
    <property type="entry name" value="AdoMet_MTases"/>
    <property type="match status" value="1"/>
</dbReference>
<feature type="domain" description="Methyltransferase" evidence="1">
    <location>
        <begin position="62"/>
        <end position="175"/>
    </location>
</feature>
<proteinExistence type="predicted"/>
<evidence type="ECO:0000313" key="3">
    <source>
        <dbReference type="Proteomes" id="UP001597438"/>
    </source>
</evidence>
<dbReference type="GO" id="GO:0102208">
    <property type="term" value="F:2-polyprenyl-6-hydroxyphenol methylase activity"/>
    <property type="evidence" value="ECO:0007669"/>
    <property type="project" value="UniProtKB-EC"/>
</dbReference>